<organism evidence="3 4">
    <name type="scientific">Brevundimonas intermedia</name>
    <dbReference type="NCBI Taxonomy" id="74315"/>
    <lineage>
        <taxon>Bacteria</taxon>
        <taxon>Pseudomonadati</taxon>
        <taxon>Pseudomonadota</taxon>
        <taxon>Alphaproteobacteria</taxon>
        <taxon>Caulobacterales</taxon>
        <taxon>Caulobacteraceae</taxon>
        <taxon>Brevundimonas</taxon>
    </lineage>
</organism>
<evidence type="ECO:0000256" key="1">
    <source>
        <dbReference type="ARBA" id="ARBA00009981"/>
    </source>
</evidence>
<protein>
    <recommendedName>
        <fullName evidence="2">Antitoxin</fullName>
    </recommendedName>
</protein>
<evidence type="ECO:0000256" key="2">
    <source>
        <dbReference type="RuleBase" id="RU362080"/>
    </source>
</evidence>
<sequence length="103" mass="11512">MTPTLGESMAINDSQIGEPAMSWSVAKAKDNFSEVIRKSRTEGPQEISLHGEAAAVVISAEDFRRLKDPRASRDFKDWLLNGPSLEGVDLERDRRPAREIDPF</sequence>
<dbReference type="NCBIfam" id="TIGR01552">
    <property type="entry name" value="phd_fam"/>
    <property type="match status" value="1"/>
</dbReference>
<dbReference type="SUPFAM" id="SSF143120">
    <property type="entry name" value="YefM-like"/>
    <property type="match status" value="1"/>
</dbReference>
<evidence type="ECO:0000313" key="4">
    <source>
        <dbReference type="Proteomes" id="UP000298216"/>
    </source>
</evidence>
<dbReference type="EMBL" id="SPVH01000002">
    <property type="protein sequence ID" value="TFW14507.1"/>
    <property type="molecule type" value="Genomic_DNA"/>
</dbReference>
<dbReference type="OrthoDB" id="7451784at2"/>
<gene>
    <name evidence="3" type="ORF">EGY25_04760</name>
</gene>
<dbReference type="Gene3D" id="3.40.1620.10">
    <property type="entry name" value="YefM-like domain"/>
    <property type="match status" value="1"/>
</dbReference>
<dbReference type="AlphaFoldDB" id="A0A4Y9RZ23"/>
<proteinExistence type="inferred from homology"/>
<keyword evidence="4" id="KW-1185">Reference proteome</keyword>
<dbReference type="InterPro" id="IPR006442">
    <property type="entry name" value="Antitoxin_Phd/YefM"/>
</dbReference>
<reference evidence="3 4" key="1">
    <citation type="submission" date="2019-03" db="EMBL/GenBank/DDBJ databases">
        <title>Draft genome of Brevundimonas sp. a heavy metal resistant soil bacteria.</title>
        <authorList>
            <person name="Soto J."/>
        </authorList>
    </citation>
    <scope>NUCLEOTIDE SEQUENCE [LARGE SCALE GENOMIC DNA]</scope>
    <source>
        <strain evidence="3 4">B-10</strain>
    </source>
</reference>
<dbReference type="Proteomes" id="UP000298216">
    <property type="component" value="Unassembled WGS sequence"/>
</dbReference>
<comment type="caution">
    <text evidence="3">The sequence shown here is derived from an EMBL/GenBank/DDBJ whole genome shotgun (WGS) entry which is preliminary data.</text>
</comment>
<dbReference type="Pfam" id="PF02604">
    <property type="entry name" value="PhdYeFM_antitox"/>
    <property type="match status" value="1"/>
</dbReference>
<comment type="function">
    <text evidence="2">Antitoxin component of a type II toxin-antitoxin (TA) system.</text>
</comment>
<evidence type="ECO:0000313" key="3">
    <source>
        <dbReference type="EMBL" id="TFW14507.1"/>
    </source>
</evidence>
<accession>A0A4Y9RZ23</accession>
<dbReference type="InterPro" id="IPR036165">
    <property type="entry name" value="YefM-like_sf"/>
</dbReference>
<name>A0A4Y9RZ23_9CAUL</name>
<comment type="similarity">
    <text evidence="1 2">Belongs to the phD/YefM antitoxin family.</text>
</comment>